<feature type="compositionally biased region" description="Acidic residues" evidence="1">
    <location>
        <begin position="107"/>
        <end position="129"/>
    </location>
</feature>
<dbReference type="Proteomes" id="UP000027195">
    <property type="component" value="Unassembled WGS sequence"/>
</dbReference>
<proteinExistence type="predicted"/>
<evidence type="ECO:0000256" key="1">
    <source>
        <dbReference type="SAM" id="MobiDB-lite"/>
    </source>
</evidence>
<feature type="compositionally biased region" description="Low complexity" evidence="1">
    <location>
        <begin position="88"/>
        <end position="97"/>
    </location>
</feature>
<dbReference type="HOGENOM" id="CLU_116811_0_0_1"/>
<reference evidence="3" key="1">
    <citation type="journal article" date="2014" name="Proc. Natl. Acad. Sci. U.S.A.">
        <title>Extensive sampling of basidiomycete genomes demonstrates inadequacy of the white-rot/brown-rot paradigm for wood decay fungi.</title>
        <authorList>
            <person name="Riley R."/>
            <person name="Salamov A.A."/>
            <person name="Brown D.W."/>
            <person name="Nagy L.G."/>
            <person name="Floudas D."/>
            <person name="Held B.W."/>
            <person name="Levasseur A."/>
            <person name="Lombard V."/>
            <person name="Morin E."/>
            <person name="Otillar R."/>
            <person name="Lindquist E.A."/>
            <person name="Sun H."/>
            <person name="LaButti K.M."/>
            <person name="Schmutz J."/>
            <person name="Jabbour D."/>
            <person name="Luo H."/>
            <person name="Baker S.E."/>
            <person name="Pisabarro A.G."/>
            <person name="Walton J.D."/>
            <person name="Blanchette R.A."/>
            <person name="Henrissat B."/>
            <person name="Martin F."/>
            <person name="Cullen D."/>
            <person name="Hibbett D.S."/>
            <person name="Grigoriev I.V."/>
        </authorList>
    </citation>
    <scope>NUCLEOTIDE SEQUENCE [LARGE SCALE GENOMIC DNA]</scope>
    <source>
        <strain evidence="3">FD-172 SS1</strain>
    </source>
</reference>
<feature type="compositionally biased region" description="Acidic residues" evidence="1">
    <location>
        <begin position="142"/>
        <end position="167"/>
    </location>
</feature>
<dbReference type="EMBL" id="KL198111">
    <property type="protein sequence ID" value="KDQ07254.1"/>
    <property type="molecule type" value="Genomic_DNA"/>
</dbReference>
<gene>
    <name evidence="2" type="ORF">BOTBODRAFT_38956</name>
</gene>
<evidence type="ECO:0000313" key="3">
    <source>
        <dbReference type="Proteomes" id="UP000027195"/>
    </source>
</evidence>
<organism evidence="2 3">
    <name type="scientific">Botryobasidium botryosum (strain FD-172 SS1)</name>
    <dbReference type="NCBI Taxonomy" id="930990"/>
    <lineage>
        <taxon>Eukaryota</taxon>
        <taxon>Fungi</taxon>
        <taxon>Dikarya</taxon>
        <taxon>Basidiomycota</taxon>
        <taxon>Agaricomycotina</taxon>
        <taxon>Agaricomycetes</taxon>
        <taxon>Cantharellales</taxon>
        <taxon>Botryobasidiaceae</taxon>
        <taxon>Botryobasidium</taxon>
    </lineage>
</organism>
<feature type="non-terminal residue" evidence="2">
    <location>
        <position position="167"/>
    </location>
</feature>
<protein>
    <submittedName>
        <fullName evidence="2">Uncharacterized protein</fullName>
    </submittedName>
</protein>
<evidence type="ECO:0000313" key="2">
    <source>
        <dbReference type="EMBL" id="KDQ07254.1"/>
    </source>
</evidence>
<feature type="region of interest" description="Disordered" evidence="1">
    <location>
        <begin position="85"/>
        <end position="167"/>
    </location>
</feature>
<keyword evidence="3" id="KW-1185">Reference proteome</keyword>
<dbReference type="STRING" id="930990.A0A067LVR6"/>
<sequence>MPQYATLIQNLPTFPYLLPPLPQPHPTPLPLSGKVLTIERRDFVRDAEDLSDEEVELEDTLAAIKKRGESFLIPLGKVLTAMEEKADMSTTAAASDSASDHSHGDPEDHENEVAGPEESENEEVEDLDADMQNFDNTSVLEEPTDEPEPEYDMDESIIDMDNEDFED</sequence>
<dbReference type="AlphaFoldDB" id="A0A067LVR6"/>
<dbReference type="InParanoid" id="A0A067LVR6"/>
<accession>A0A067LVR6</accession>
<name>A0A067LVR6_BOTB1</name>